<dbReference type="GO" id="GO:0016052">
    <property type="term" value="P:carbohydrate catabolic process"/>
    <property type="evidence" value="ECO:0007669"/>
    <property type="project" value="TreeGrafter"/>
</dbReference>
<evidence type="ECO:0000256" key="3">
    <source>
        <dbReference type="ARBA" id="ARBA00022842"/>
    </source>
</evidence>
<dbReference type="Gene3D" id="3.20.20.120">
    <property type="entry name" value="Enolase-like C-terminal domain"/>
    <property type="match status" value="1"/>
</dbReference>
<dbReference type="SUPFAM" id="SSF51604">
    <property type="entry name" value="Enolase C-terminal domain-like"/>
    <property type="match status" value="1"/>
</dbReference>
<evidence type="ECO:0000313" key="6">
    <source>
        <dbReference type="Proteomes" id="UP000264036"/>
    </source>
</evidence>
<dbReference type="SFLD" id="SFLDG00179">
    <property type="entry name" value="mandelate_racemase"/>
    <property type="match status" value="1"/>
</dbReference>
<proteinExistence type="predicted"/>
<feature type="domain" description="Mandelate racemase/muconate lactonizing enzyme C-terminal" evidence="4">
    <location>
        <begin position="175"/>
        <end position="269"/>
    </location>
</feature>
<dbReference type="InterPro" id="IPR029017">
    <property type="entry name" value="Enolase-like_N"/>
</dbReference>
<dbReference type="GO" id="GO:0000287">
    <property type="term" value="F:magnesium ion binding"/>
    <property type="evidence" value="ECO:0007669"/>
    <property type="project" value="TreeGrafter"/>
</dbReference>
<dbReference type="PANTHER" id="PTHR13794">
    <property type="entry name" value="ENOLASE SUPERFAMILY, MANDELATE RACEMASE"/>
    <property type="match status" value="1"/>
</dbReference>
<dbReference type="InterPro" id="IPR013342">
    <property type="entry name" value="Mandelate_racemase_C"/>
</dbReference>
<evidence type="ECO:0000313" key="5">
    <source>
        <dbReference type="EMBL" id="HBP29961.1"/>
    </source>
</evidence>
<dbReference type="Pfam" id="PF13378">
    <property type="entry name" value="MR_MLE_C"/>
    <property type="match status" value="1"/>
</dbReference>
<dbReference type="PANTHER" id="PTHR13794:SF58">
    <property type="entry name" value="MITOCHONDRIAL ENOLASE SUPERFAMILY MEMBER 1"/>
    <property type="match status" value="1"/>
</dbReference>
<dbReference type="InterPro" id="IPR018110">
    <property type="entry name" value="Mandel_Rmase/mucon_lact_enz_CS"/>
</dbReference>
<sequence length="397" mass="42951">MQDTDSQSTGYSTLGNRKDAALQLQPIKLAHVDALVFRAPVSEPVQTSFGIMYDRPAVLVRMQSHDGLVGWGEIWCNFPSVGAEHRARILQSCIAPILLERTWDNPRQAFQTLHQRLHVLGIQSGEPGTLAQAIAGADIALWDLAARQVGKPLWQLLGGTSEIAVYASGISPSDPEKLAQAKQQEGYRAFKLKVGFGRDRDIGNLRSLRELLGPDTPLMVDANQAWSADEAQHMARLLAPFAPDWLEEPMTADSSLGAWQQLAAASDIALAGGENIRGEANFRDIVDSGAFGVIQPDLGKWGGFSGCVPVGHYAVAHQRLFCPHWLGGGIGLVASMHLKAGVGGPGYVEVDSNPNPLRDLIAGPYLKPNEGRISLSDEPGIGITPDMDQLRQFQLKY</sequence>
<organism evidence="5 6">
    <name type="scientific">Advenella kashmirensis</name>
    <dbReference type="NCBI Taxonomy" id="310575"/>
    <lineage>
        <taxon>Bacteria</taxon>
        <taxon>Pseudomonadati</taxon>
        <taxon>Pseudomonadota</taxon>
        <taxon>Betaproteobacteria</taxon>
        <taxon>Burkholderiales</taxon>
        <taxon>Alcaligenaceae</taxon>
    </lineage>
</organism>
<accession>A0A356LH98</accession>
<comment type="cofactor">
    <cofactor evidence="1">
        <name>Mg(2+)</name>
        <dbReference type="ChEBI" id="CHEBI:18420"/>
    </cofactor>
</comment>
<dbReference type="GO" id="GO:0009063">
    <property type="term" value="P:amino acid catabolic process"/>
    <property type="evidence" value="ECO:0007669"/>
    <property type="project" value="InterPro"/>
</dbReference>
<dbReference type="SFLD" id="SFLDS00001">
    <property type="entry name" value="Enolase"/>
    <property type="match status" value="1"/>
</dbReference>
<dbReference type="InterPro" id="IPR036849">
    <property type="entry name" value="Enolase-like_C_sf"/>
</dbReference>
<dbReference type="InterPro" id="IPR046945">
    <property type="entry name" value="RHMD-like"/>
</dbReference>
<name>A0A356LH98_9BURK</name>
<evidence type="ECO:0000256" key="2">
    <source>
        <dbReference type="ARBA" id="ARBA00022723"/>
    </source>
</evidence>
<dbReference type="GO" id="GO:0016836">
    <property type="term" value="F:hydro-lyase activity"/>
    <property type="evidence" value="ECO:0007669"/>
    <property type="project" value="TreeGrafter"/>
</dbReference>
<dbReference type="PROSITE" id="PS00909">
    <property type="entry name" value="MR_MLE_2"/>
    <property type="match status" value="1"/>
</dbReference>
<evidence type="ECO:0000256" key="1">
    <source>
        <dbReference type="ARBA" id="ARBA00001946"/>
    </source>
</evidence>
<dbReference type="SMART" id="SM00922">
    <property type="entry name" value="MR_MLE"/>
    <property type="match status" value="1"/>
</dbReference>
<keyword evidence="3" id="KW-0460">Magnesium</keyword>
<dbReference type="InterPro" id="IPR029065">
    <property type="entry name" value="Enolase_C-like"/>
</dbReference>
<dbReference type="SUPFAM" id="SSF54826">
    <property type="entry name" value="Enolase N-terminal domain-like"/>
    <property type="match status" value="1"/>
</dbReference>
<protein>
    <submittedName>
        <fullName evidence="5">Mandelate racemase</fullName>
    </submittedName>
</protein>
<dbReference type="AlphaFoldDB" id="A0A356LH98"/>
<gene>
    <name evidence="5" type="ORF">DD666_11160</name>
</gene>
<reference evidence="5 6" key="1">
    <citation type="journal article" date="2018" name="Nat. Biotechnol.">
        <title>A standardized bacterial taxonomy based on genome phylogeny substantially revises the tree of life.</title>
        <authorList>
            <person name="Parks D.H."/>
            <person name="Chuvochina M."/>
            <person name="Waite D.W."/>
            <person name="Rinke C."/>
            <person name="Skarshewski A."/>
            <person name="Chaumeil P.A."/>
            <person name="Hugenholtz P."/>
        </authorList>
    </citation>
    <scope>NUCLEOTIDE SEQUENCE [LARGE SCALE GENOMIC DNA]</scope>
    <source>
        <strain evidence="5">UBA10707</strain>
    </source>
</reference>
<dbReference type="InterPro" id="IPR013341">
    <property type="entry name" value="Mandelate_racemase_N_dom"/>
</dbReference>
<dbReference type="EMBL" id="DOEK01000028">
    <property type="protein sequence ID" value="HBP29961.1"/>
    <property type="molecule type" value="Genomic_DNA"/>
</dbReference>
<comment type="caution">
    <text evidence="5">The sequence shown here is derived from an EMBL/GenBank/DDBJ whole genome shotgun (WGS) entry which is preliminary data.</text>
</comment>
<dbReference type="Pfam" id="PF02746">
    <property type="entry name" value="MR_MLE_N"/>
    <property type="match status" value="1"/>
</dbReference>
<dbReference type="Gene3D" id="3.30.390.10">
    <property type="entry name" value="Enolase-like, N-terminal domain"/>
    <property type="match status" value="1"/>
</dbReference>
<dbReference type="CDD" id="cd03316">
    <property type="entry name" value="MR_like"/>
    <property type="match status" value="1"/>
</dbReference>
<dbReference type="Proteomes" id="UP000264036">
    <property type="component" value="Unassembled WGS sequence"/>
</dbReference>
<keyword evidence="2" id="KW-0479">Metal-binding</keyword>
<evidence type="ECO:0000259" key="4">
    <source>
        <dbReference type="SMART" id="SM00922"/>
    </source>
</evidence>